<dbReference type="EMBL" id="JAFEKC020000008">
    <property type="protein sequence ID" value="KAK0513280.1"/>
    <property type="molecule type" value="Genomic_DNA"/>
</dbReference>
<dbReference type="AlphaFoldDB" id="A0AA39R1W2"/>
<sequence>MPSQTAPDCFDVLSTENFTKLQDELCKRGVMESYHQRHQRQLAAVCKEPSLDRYGGPPTARALLQKPALSSPPVNGNCTMVAAQVYVKSIIGKLAKDSTQDERLVRDFVNVKFALVMQLRVLFNWACRMIGILQGDSTLETHKDIARVYHSKLVGYRRSKFIFDARGFICMKALVIVDDLFNHLSSKEGVLEYLGVIYYFTGRGLLSYAHACLSRYPSLLANLCQGVDDTLTKEMGTNKCQLPDIIEWLDESLWRSIIQLQERSLLLGVQEFRTRYLEEMEATWACYPDLQQEDINRFGELWEWMAGRKLNLTLGLGETAYPIPEQDLSCHGENLRHAMRSSGVSVKYRQNRR</sequence>
<comment type="caution">
    <text evidence="1">The sequence shown here is derived from an EMBL/GenBank/DDBJ whole genome shotgun (WGS) entry which is preliminary data.</text>
</comment>
<evidence type="ECO:0000313" key="2">
    <source>
        <dbReference type="Proteomes" id="UP001166286"/>
    </source>
</evidence>
<evidence type="ECO:0000313" key="1">
    <source>
        <dbReference type="EMBL" id="KAK0513280.1"/>
    </source>
</evidence>
<proteinExistence type="predicted"/>
<keyword evidence="2" id="KW-1185">Reference proteome</keyword>
<accession>A0AA39R1W2</accession>
<gene>
    <name evidence="1" type="ORF">JMJ35_004266</name>
</gene>
<dbReference type="Proteomes" id="UP001166286">
    <property type="component" value="Unassembled WGS sequence"/>
</dbReference>
<organism evidence="1 2">
    <name type="scientific">Cladonia borealis</name>
    <dbReference type="NCBI Taxonomy" id="184061"/>
    <lineage>
        <taxon>Eukaryota</taxon>
        <taxon>Fungi</taxon>
        <taxon>Dikarya</taxon>
        <taxon>Ascomycota</taxon>
        <taxon>Pezizomycotina</taxon>
        <taxon>Lecanoromycetes</taxon>
        <taxon>OSLEUM clade</taxon>
        <taxon>Lecanoromycetidae</taxon>
        <taxon>Lecanorales</taxon>
        <taxon>Lecanorineae</taxon>
        <taxon>Cladoniaceae</taxon>
        <taxon>Cladonia</taxon>
    </lineage>
</organism>
<name>A0AA39R1W2_9LECA</name>
<reference evidence="1" key="1">
    <citation type="submission" date="2023-03" db="EMBL/GenBank/DDBJ databases">
        <title>Complete genome of Cladonia borealis.</title>
        <authorList>
            <person name="Park H."/>
        </authorList>
    </citation>
    <scope>NUCLEOTIDE SEQUENCE</scope>
    <source>
        <strain evidence="1">ANT050790</strain>
    </source>
</reference>
<protein>
    <submittedName>
        <fullName evidence="1">Uncharacterized protein</fullName>
    </submittedName>
</protein>